<dbReference type="InterPro" id="IPR050549">
    <property type="entry name" value="MFS_Trehalose_Transporter"/>
</dbReference>
<evidence type="ECO:0000256" key="3">
    <source>
        <dbReference type="ARBA" id="ARBA00022989"/>
    </source>
</evidence>
<accession>A0AAD7Z7T5</accession>
<dbReference type="InterPro" id="IPR036259">
    <property type="entry name" value="MFS_trans_sf"/>
</dbReference>
<name>A0AAD7Z7T5_DIPPU</name>
<feature type="transmembrane region" description="Helical" evidence="5">
    <location>
        <begin position="225"/>
        <end position="244"/>
    </location>
</feature>
<keyword evidence="3 5" id="KW-1133">Transmembrane helix</keyword>
<feature type="transmembrane region" description="Helical" evidence="5">
    <location>
        <begin position="355"/>
        <end position="371"/>
    </location>
</feature>
<organism evidence="7 8">
    <name type="scientific">Diploptera punctata</name>
    <name type="common">Pacific beetle cockroach</name>
    <dbReference type="NCBI Taxonomy" id="6984"/>
    <lineage>
        <taxon>Eukaryota</taxon>
        <taxon>Metazoa</taxon>
        <taxon>Ecdysozoa</taxon>
        <taxon>Arthropoda</taxon>
        <taxon>Hexapoda</taxon>
        <taxon>Insecta</taxon>
        <taxon>Pterygota</taxon>
        <taxon>Neoptera</taxon>
        <taxon>Polyneoptera</taxon>
        <taxon>Dictyoptera</taxon>
        <taxon>Blattodea</taxon>
        <taxon>Blaberoidea</taxon>
        <taxon>Blaberidae</taxon>
        <taxon>Diplopterinae</taxon>
        <taxon>Diploptera</taxon>
    </lineage>
</organism>
<dbReference type="PANTHER" id="PTHR48021">
    <property type="match status" value="1"/>
</dbReference>
<evidence type="ECO:0000256" key="2">
    <source>
        <dbReference type="ARBA" id="ARBA00022692"/>
    </source>
</evidence>
<dbReference type="Gene3D" id="1.20.1250.20">
    <property type="entry name" value="MFS general substrate transporter like domains"/>
    <property type="match status" value="1"/>
</dbReference>
<evidence type="ECO:0000259" key="6">
    <source>
        <dbReference type="PROSITE" id="PS50850"/>
    </source>
</evidence>
<dbReference type="Pfam" id="PF00083">
    <property type="entry name" value="Sugar_tr"/>
    <property type="match status" value="1"/>
</dbReference>
<feature type="domain" description="Major facilitator superfamily (MFS) profile" evidence="6">
    <location>
        <begin position="1"/>
        <end position="377"/>
    </location>
</feature>
<feature type="transmembrane region" description="Helical" evidence="5">
    <location>
        <begin position="79"/>
        <end position="99"/>
    </location>
</feature>
<evidence type="ECO:0000256" key="4">
    <source>
        <dbReference type="ARBA" id="ARBA00023136"/>
    </source>
</evidence>
<dbReference type="PANTHER" id="PTHR48021:SF39">
    <property type="entry name" value="MAJOR FACILITATOR SUPERFAMILY (MFS) PROFILE DOMAIN-CONTAINING PROTEIN"/>
    <property type="match status" value="1"/>
</dbReference>
<sequence>MLINIPYCIGIVMLSIAPSVSVLFVANILLGTTVGFTEAPINSYFGEICQPELRSILTGSAGIFYQTGMCVLYVLGSLLHWKTTAAVLAVVPVIAFILLTQVPESPIWLIAQGRMQDAEAALCWLRGWVEPSAVQHEFQQLIAYHESVTKKQRKDLKDDDKQQSVDLKTRVVNMVRLLLQRETRRPLVLIVLFFQFCGMGGMYSIRPFLIEVLREFQVPLDANWSTVVVAAAGFLGSVFLVCVVKSLGKRLLGLGTTAVCAASCLLLGLYAFLFIVPGEEPKPVVTWLPLALFILLSFASTAQCQVPWLLVAEVFPFRTRGYAGGLAAAFMYIVAFVAAKTYLMTEHVFKLHGTYWFFGAVNILCFVYLYFQLPETEGKSLQEIEALFAGKKSILLQQQNPKTHK</sequence>
<dbReference type="GO" id="GO:0016020">
    <property type="term" value="C:membrane"/>
    <property type="evidence" value="ECO:0007669"/>
    <property type="project" value="UniProtKB-SubCell"/>
</dbReference>
<reference evidence="7" key="2">
    <citation type="submission" date="2023-05" db="EMBL/GenBank/DDBJ databases">
        <authorList>
            <person name="Fouks B."/>
        </authorList>
    </citation>
    <scope>NUCLEOTIDE SEQUENCE</scope>
    <source>
        <strain evidence="7">Stay&amp;Tobe</strain>
        <tissue evidence="7">Testes</tissue>
    </source>
</reference>
<comment type="caution">
    <text evidence="7">The sequence shown here is derived from an EMBL/GenBank/DDBJ whole genome shotgun (WGS) entry which is preliminary data.</text>
</comment>
<gene>
    <name evidence="7" type="ORF">L9F63_025692</name>
</gene>
<keyword evidence="2 5" id="KW-0812">Transmembrane</keyword>
<proteinExistence type="predicted"/>
<evidence type="ECO:0000313" key="8">
    <source>
        <dbReference type="Proteomes" id="UP001233999"/>
    </source>
</evidence>
<feature type="transmembrane region" description="Helical" evidence="5">
    <location>
        <begin position="322"/>
        <end position="343"/>
    </location>
</feature>
<dbReference type="PROSITE" id="PS50850">
    <property type="entry name" value="MFS"/>
    <property type="match status" value="1"/>
</dbReference>
<dbReference type="GO" id="GO:0022857">
    <property type="term" value="F:transmembrane transporter activity"/>
    <property type="evidence" value="ECO:0007669"/>
    <property type="project" value="InterPro"/>
</dbReference>
<evidence type="ECO:0000256" key="5">
    <source>
        <dbReference type="SAM" id="Phobius"/>
    </source>
</evidence>
<dbReference type="AlphaFoldDB" id="A0AAD7Z7T5"/>
<reference evidence="7" key="1">
    <citation type="journal article" date="2023" name="IScience">
        <title>Live-bearing cockroach genome reveals convergent evolutionary mechanisms linked to viviparity in insects and beyond.</title>
        <authorList>
            <person name="Fouks B."/>
            <person name="Harrison M.C."/>
            <person name="Mikhailova A.A."/>
            <person name="Marchal E."/>
            <person name="English S."/>
            <person name="Carruthers M."/>
            <person name="Jennings E.C."/>
            <person name="Chiamaka E.L."/>
            <person name="Frigard R.A."/>
            <person name="Pippel M."/>
            <person name="Attardo G.M."/>
            <person name="Benoit J.B."/>
            <person name="Bornberg-Bauer E."/>
            <person name="Tobe S.S."/>
        </authorList>
    </citation>
    <scope>NUCLEOTIDE SEQUENCE</scope>
    <source>
        <strain evidence="7">Stay&amp;Tobe</strain>
    </source>
</reference>
<comment type="subcellular location">
    <subcellularLocation>
        <location evidence="1">Membrane</location>
        <topology evidence="1">Multi-pass membrane protein</topology>
    </subcellularLocation>
</comment>
<dbReference type="InterPro" id="IPR005828">
    <property type="entry name" value="MFS_sugar_transport-like"/>
</dbReference>
<evidence type="ECO:0000256" key="1">
    <source>
        <dbReference type="ARBA" id="ARBA00004141"/>
    </source>
</evidence>
<feature type="transmembrane region" description="Helical" evidence="5">
    <location>
        <begin position="7"/>
        <end position="30"/>
    </location>
</feature>
<protein>
    <recommendedName>
        <fullName evidence="6">Major facilitator superfamily (MFS) profile domain-containing protein</fullName>
    </recommendedName>
</protein>
<feature type="transmembrane region" description="Helical" evidence="5">
    <location>
        <begin position="287"/>
        <end position="310"/>
    </location>
</feature>
<feature type="transmembrane region" description="Helical" evidence="5">
    <location>
        <begin position="251"/>
        <end position="275"/>
    </location>
</feature>
<dbReference type="EMBL" id="JASPKZ010009950">
    <property type="protein sequence ID" value="KAJ9575355.1"/>
    <property type="molecule type" value="Genomic_DNA"/>
</dbReference>
<dbReference type="Proteomes" id="UP001233999">
    <property type="component" value="Unassembled WGS sequence"/>
</dbReference>
<dbReference type="SUPFAM" id="SSF103473">
    <property type="entry name" value="MFS general substrate transporter"/>
    <property type="match status" value="1"/>
</dbReference>
<keyword evidence="8" id="KW-1185">Reference proteome</keyword>
<dbReference type="InterPro" id="IPR020846">
    <property type="entry name" value="MFS_dom"/>
</dbReference>
<feature type="transmembrane region" description="Helical" evidence="5">
    <location>
        <begin position="186"/>
        <end position="205"/>
    </location>
</feature>
<keyword evidence="4 5" id="KW-0472">Membrane</keyword>
<evidence type="ECO:0000313" key="7">
    <source>
        <dbReference type="EMBL" id="KAJ9575355.1"/>
    </source>
</evidence>